<evidence type="ECO:0000313" key="2">
    <source>
        <dbReference type="EMBL" id="GAA1174174.1"/>
    </source>
</evidence>
<organism evidence="2 3">
    <name type="scientific">Streptomyces hebeiensis</name>
    <dbReference type="NCBI Taxonomy" id="229486"/>
    <lineage>
        <taxon>Bacteria</taxon>
        <taxon>Bacillati</taxon>
        <taxon>Actinomycetota</taxon>
        <taxon>Actinomycetes</taxon>
        <taxon>Kitasatosporales</taxon>
        <taxon>Streptomycetaceae</taxon>
        <taxon>Streptomyces</taxon>
    </lineage>
</organism>
<dbReference type="EMBL" id="BAAAKV010000028">
    <property type="protein sequence ID" value="GAA1174174.1"/>
    <property type="molecule type" value="Genomic_DNA"/>
</dbReference>
<comment type="caution">
    <text evidence="2">The sequence shown here is derived from an EMBL/GenBank/DDBJ whole genome shotgun (WGS) entry which is preliminary data.</text>
</comment>
<protein>
    <submittedName>
        <fullName evidence="2">Uncharacterized protein</fullName>
    </submittedName>
</protein>
<evidence type="ECO:0000256" key="1">
    <source>
        <dbReference type="SAM" id="MobiDB-lite"/>
    </source>
</evidence>
<sequence length="75" mass="7933">MVAELFDDGVLALLEDARTGLPEGQSARRQRAGHGDEGEGDDEPHAQPPEAGDTKAGDTKAGDTRARGPHSDRNR</sequence>
<keyword evidence="3" id="KW-1185">Reference proteome</keyword>
<proteinExistence type="predicted"/>
<accession>A0ABN1UVY6</accession>
<reference evidence="2 3" key="1">
    <citation type="journal article" date="2019" name="Int. J. Syst. Evol. Microbiol.">
        <title>The Global Catalogue of Microorganisms (GCM) 10K type strain sequencing project: providing services to taxonomists for standard genome sequencing and annotation.</title>
        <authorList>
            <consortium name="The Broad Institute Genomics Platform"/>
            <consortium name="The Broad Institute Genome Sequencing Center for Infectious Disease"/>
            <person name="Wu L."/>
            <person name="Ma J."/>
        </authorList>
    </citation>
    <scope>NUCLEOTIDE SEQUENCE [LARGE SCALE GENOMIC DNA]</scope>
    <source>
        <strain evidence="2 3">JCM 12696</strain>
    </source>
</reference>
<gene>
    <name evidence="2" type="ORF">GCM10009654_34380</name>
</gene>
<feature type="compositionally biased region" description="Basic and acidic residues" evidence="1">
    <location>
        <begin position="52"/>
        <end position="75"/>
    </location>
</feature>
<dbReference type="Proteomes" id="UP001501371">
    <property type="component" value="Unassembled WGS sequence"/>
</dbReference>
<name>A0ABN1UVY6_9ACTN</name>
<feature type="region of interest" description="Disordered" evidence="1">
    <location>
        <begin position="17"/>
        <end position="75"/>
    </location>
</feature>
<evidence type="ECO:0000313" key="3">
    <source>
        <dbReference type="Proteomes" id="UP001501371"/>
    </source>
</evidence>